<evidence type="ECO:0000313" key="2">
    <source>
        <dbReference type="Proteomes" id="UP000094808"/>
    </source>
</evidence>
<accession>A0A853QS79</accession>
<evidence type="ECO:0000313" key="1">
    <source>
        <dbReference type="EMBL" id="OEE31653.1"/>
    </source>
</evidence>
<sequence>MKLPKLLLVSAFFTTSTTAFEICRIGDEINILDNDSMRALRKDNYSLFSDDITVDTLFSSTPEHFTELKPSIIEANELYSKSSSLLDLGPSPILTIEADAAKRLLQTLGRTSSKFATGALEVLGPIGDAAAVGFWAKEIGNTFKDESQTSYDRFATVMGLVDWFGVLKLPEREIDRVILSHRWDAISSGQHYSFNIHDDIATQQDLRNKKHWAELASKQADLVTEIVGAYAKDITLKYQYHYQEMVYAQAKLSNGLISALDQELHKYVYTLLSFDHNGSRLFPSDLTSACDAETRVIASLYTNSNSNSSSSTPSTSEANGALTNLQLCQQSVLSGVVQRLDELRTGHIDQQAFTQAFKTVLSTKKQIANTASEHLEHISSALKKQIIIDGRQAVDRLFDSGALEKSTQFFKDQASRYAIDEMARSVLYRPATADELKTKTLVLNEGYRKCTSFGVLAGDPNFQGCRKYEWIPAETRKFEPAKDAVISQITSQPRQNFHTKFDAAILNLISIGWDANQEEQWFEQQITHYSQQQAAKNNAKKDRALVHKWLFGSDAQIKDECPHNCQGWNAGYLERQNISQHSSLSDISRWFADYSSSVSRYREIKLAELIPQALESEWQAIQLTQFLSYAHPGSFDLEKHAPLMASALKNSTLDLASLSGNSLQIAKEILKREMIEAINQSKQKGTDWLISQIGDFHRYAAIVHQQHTSTGHANDMPNDVLFTEELPGNVLRYTISHLPPYNYDQKLDSSLRALFDPQSVLSERFSALANASNQLNNQPGRECYINFTPVKKALLDINSDSLLEWIAPIHELMSSLTSQQLEVQASIEWAVKQQSDRKVACDLSSNNPKYL</sequence>
<dbReference type="AlphaFoldDB" id="A0A853QS79"/>
<dbReference type="EMBL" id="AJYS02000266">
    <property type="protein sequence ID" value="OEE31653.1"/>
    <property type="molecule type" value="Genomic_DNA"/>
</dbReference>
<keyword evidence="2" id="KW-1185">Reference proteome</keyword>
<reference evidence="1 2" key="1">
    <citation type="journal article" date="2012" name="Science">
        <title>Ecological populations of bacteria act as socially cohesive units of antibiotic production and resistance.</title>
        <authorList>
            <person name="Cordero O.X."/>
            <person name="Wildschutte H."/>
            <person name="Kirkup B."/>
            <person name="Proehl S."/>
            <person name="Ngo L."/>
            <person name="Hussain F."/>
            <person name="Le Roux F."/>
            <person name="Mincer T."/>
            <person name="Polz M.F."/>
        </authorList>
    </citation>
    <scope>NUCLEOTIDE SEQUENCE [LARGE SCALE GENOMIC DNA]</scope>
    <source>
        <strain evidence="1 2">FS-238</strain>
    </source>
</reference>
<comment type="caution">
    <text evidence="1">The sequence shown here is derived from an EMBL/GenBank/DDBJ whole genome shotgun (WGS) entry which is preliminary data.</text>
</comment>
<name>A0A853QS79_9VIBR</name>
<proteinExistence type="predicted"/>
<dbReference type="RefSeq" id="WP_017044893.1">
    <property type="nucleotide sequence ID" value="NZ_AJYS02000266.1"/>
</dbReference>
<dbReference type="Proteomes" id="UP000094808">
    <property type="component" value="Unassembled WGS sequence"/>
</dbReference>
<gene>
    <name evidence="1" type="ORF">A1QS_10625</name>
</gene>
<protein>
    <submittedName>
        <fullName evidence="1">Uncharacterized protein</fullName>
    </submittedName>
</protein>
<organism evidence="1 2">
    <name type="scientific">Vibrio ordalii FS-238</name>
    <dbReference type="NCBI Taxonomy" id="617133"/>
    <lineage>
        <taxon>Bacteria</taxon>
        <taxon>Pseudomonadati</taxon>
        <taxon>Pseudomonadota</taxon>
        <taxon>Gammaproteobacteria</taxon>
        <taxon>Vibrionales</taxon>
        <taxon>Vibrionaceae</taxon>
        <taxon>Vibrio</taxon>
    </lineage>
</organism>